<dbReference type="eggNOG" id="COG1030">
    <property type="taxonomic scope" value="Bacteria"/>
</dbReference>
<dbReference type="Pfam" id="PF03073">
    <property type="entry name" value="TspO_MBR"/>
    <property type="match status" value="1"/>
</dbReference>
<feature type="transmembrane region" description="Helical" evidence="6">
    <location>
        <begin position="243"/>
        <end position="263"/>
    </location>
</feature>
<feature type="transmembrane region" description="Helical" evidence="6">
    <location>
        <begin position="12"/>
        <end position="33"/>
    </location>
</feature>
<keyword evidence="3 6" id="KW-0812">Transmembrane</keyword>
<accession>I2GR94</accession>
<evidence type="ECO:0000256" key="1">
    <source>
        <dbReference type="ARBA" id="ARBA00004141"/>
    </source>
</evidence>
<evidence type="ECO:0000256" key="2">
    <source>
        <dbReference type="ARBA" id="ARBA00007524"/>
    </source>
</evidence>
<feature type="transmembrane region" description="Helical" evidence="6">
    <location>
        <begin position="109"/>
        <end position="126"/>
    </location>
</feature>
<dbReference type="InterPro" id="IPR038330">
    <property type="entry name" value="TspO/MBR-related_sf"/>
</dbReference>
<dbReference type="RefSeq" id="WP_009284987.1">
    <property type="nucleotide sequence ID" value="NZ_CAIT01000009.1"/>
</dbReference>
<organism evidence="7 8">
    <name type="scientific">Fibrisoma limi BUZ 3</name>
    <dbReference type="NCBI Taxonomy" id="1185876"/>
    <lineage>
        <taxon>Bacteria</taxon>
        <taxon>Pseudomonadati</taxon>
        <taxon>Bacteroidota</taxon>
        <taxon>Cytophagia</taxon>
        <taxon>Cytophagales</taxon>
        <taxon>Spirosomataceae</taxon>
        <taxon>Fibrisoma</taxon>
    </lineage>
</organism>
<dbReference type="AlphaFoldDB" id="I2GR94"/>
<evidence type="ECO:0008006" key="9">
    <source>
        <dbReference type="Google" id="ProtNLM"/>
    </source>
</evidence>
<dbReference type="EMBL" id="CAIT01000009">
    <property type="protein sequence ID" value="CCH56422.1"/>
    <property type="molecule type" value="Genomic_DNA"/>
</dbReference>
<feature type="transmembrane region" description="Helical" evidence="6">
    <location>
        <begin position="195"/>
        <end position="213"/>
    </location>
</feature>
<keyword evidence="8" id="KW-1185">Reference proteome</keyword>
<comment type="subcellular location">
    <subcellularLocation>
        <location evidence="1">Membrane</location>
        <topology evidence="1">Multi-pass membrane protein</topology>
    </subcellularLocation>
</comment>
<dbReference type="OrthoDB" id="5189031at2"/>
<keyword evidence="5 6" id="KW-0472">Membrane</keyword>
<dbReference type="Proteomes" id="UP000009309">
    <property type="component" value="Unassembled WGS sequence"/>
</dbReference>
<reference evidence="7 8" key="1">
    <citation type="journal article" date="2012" name="J. Bacteriol.">
        <title>Genome Sequence of the Filamentous Bacterium Fibrisoma limi BUZ 3T.</title>
        <authorList>
            <person name="Filippini M."/>
            <person name="Qi W."/>
            <person name="Jaenicke S."/>
            <person name="Goesmann A."/>
            <person name="Smits T.H."/>
            <person name="Bagheri H.C."/>
        </authorList>
    </citation>
    <scope>NUCLEOTIDE SEQUENCE [LARGE SCALE GENOMIC DNA]</scope>
    <source>
        <strain evidence="8">BUZ 3T</strain>
    </source>
</reference>
<name>I2GR94_9BACT</name>
<gene>
    <name evidence="7" type="ORF">BN8_05756</name>
</gene>
<evidence type="ECO:0000256" key="6">
    <source>
        <dbReference type="SAM" id="Phobius"/>
    </source>
</evidence>
<evidence type="ECO:0000313" key="7">
    <source>
        <dbReference type="EMBL" id="CCH56422.1"/>
    </source>
</evidence>
<dbReference type="InterPro" id="IPR004307">
    <property type="entry name" value="TspO_MBR"/>
</dbReference>
<dbReference type="STRING" id="1185876.BN8_05756"/>
<feature type="transmembrane region" description="Helical" evidence="6">
    <location>
        <begin position="86"/>
        <end position="103"/>
    </location>
</feature>
<dbReference type="PANTHER" id="PTHR33802:SF1">
    <property type="entry name" value="XK-RELATED PROTEIN"/>
    <property type="match status" value="1"/>
</dbReference>
<proteinExistence type="inferred from homology"/>
<dbReference type="PANTHER" id="PTHR33802">
    <property type="entry name" value="SI:CH211-161H7.5-RELATED"/>
    <property type="match status" value="1"/>
</dbReference>
<evidence type="ECO:0000313" key="8">
    <source>
        <dbReference type="Proteomes" id="UP000009309"/>
    </source>
</evidence>
<evidence type="ECO:0000256" key="3">
    <source>
        <dbReference type="ARBA" id="ARBA00022692"/>
    </source>
</evidence>
<comment type="similarity">
    <text evidence="2">Belongs to the TspO/BZRP family.</text>
</comment>
<comment type="caution">
    <text evidence="7">The sequence shown here is derived from an EMBL/GenBank/DDBJ whole genome shotgun (WGS) entry which is preliminary data.</text>
</comment>
<dbReference type="Gene3D" id="1.20.1260.100">
    <property type="entry name" value="TspO/MBR protein"/>
    <property type="match status" value="1"/>
</dbReference>
<evidence type="ECO:0000256" key="5">
    <source>
        <dbReference type="ARBA" id="ARBA00023136"/>
    </source>
</evidence>
<evidence type="ECO:0000256" key="4">
    <source>
        <dbReference type="ARBA" id="ARBA00022989"/>
    </source>
</evidence>
<keyword evidence="4 6" id="KW-1133">Transmembrane helix</keyword>
<feature type="transmembrane region" description="Helical" evidence="6">
    <location>
        <begin position="220"/>
        <end position="237"/>
    </location>
</feature>
<protein>
    <recommendedName>
        <fullName evidence="9">Tryptophan-rich sensory protein</fullName>
    </recommendedName>
</protein>
<feature type="transmembrane region" description="Helical" evidence="6">
    <location>
        <begin position="53"/>
        <end position="74"/>
    </location>
</feature>
<dbReference type="GO" id="GO:0016020">
    <property type="term" value="C:membrane"/>
    <property type="evidence" value="ECO:0007669"/>
    <property type="project" value="UniProtKB-SubCell"/>
</dbReference>
<sequence length="276" mass="30433">MGNDNDKLRQFLVVFSIVSLIVMNYLSNAGVFGGQTNGEVSDKYHTLITPAGYAFAIWGLIFLGLLAFAVYQALPSQRTNPRFQAIGPWVILNAFCNAIWSPLFNNEQIGLALLVILVMLFSLIVIEQKLLARHHVPVVAPDLDASLPESYVSATETWLARVPFSIYFGWLTVATILNVAVYLEATEFDLFGLNEAEWGVIILVVGLVIGAFVFNRFRSLSYILVFAWAYVAIAVEQEGNERIPLFAIAGAVGAVLLAISGIITRKPPVMELEVRH</sequence>
<feature type="transmembrane region" description="Helical" evidence="6">
    <location>
        <begin position="164"/>
        <end position="183"/>
    </location>
</feature>